<dbReference type="RefSeq" id="WP_253305053.1">
    <property type="nucleotide sequence ID" value="NZ_CP099582.1"/>
</dbReference>
<dbReference type="PANTHER" id="PTHR43602">
    <property type="match status" value="1"/>
</dbReference>
<accession>A0A9E7SPP8</accession>
<dbReference type="PANTHER" id="PTHR43602:SF1">
    <property type="entry name" value="ENOYL-COA HYDRATASE DOMAIN-CONTAINING PROTEIN 3, MITOCHONDRIAL"/>
    <property type="match status" value="1"/>
</dbReference>
<evidence type="ECO:0000256" key="2">
    <source>
        <dbReference type="ARBA" id="ARBA00022946"/>
    </source>
</evidence>
<evidence type="ECO:0000256" key="3">
    <source>
        <dbReference type="ARBA" id="ARBA00023098"/>
    </source>
</evidence>
<dbReference type="Pfam" id="PF00378">
    <property type="entry name" value="ECH_1"/>
    <property type="match status" value="1"/>
</dbReference>
<dbReference type="KEGG" id="tagg:NF865_02555"/>
<evidence type="ECO:0000256" key="5">
    <source>
        <dbReference type="ARBA" id="ARBA00040545"/>
    </source>
</evidence>
<dbReference type="InterPro" id="IPR052377">
    <property type="entry name" value="Mitochondrial_ECH-domain"/>
</dbReference>
<dbReference type="GO" id="GO:0016836">
    <property type="term" value="F:hydro-lyase activity"/>
    <property type="evidence" value="ECO:0007669"/>
    <property type="project" value="TreeGrafter"/>
</dbReference>
<proteinExistence type="predicted"/>
<dbReference type="InterPro" id="IPR014748">
    <property type="entry name" value="Enoyl-CoA_hydra_C"/>
</dbReference>
<dbReference type="Gene3D" id="3.90.226.10">
    <property type="entry name" value="2-enoyl-CoA Hydratase, Chain A, domain 1"/>
    <property type="match status" value="1"/>
</dbReference>
<comment type="function">
    <text evidence="4">May play a role in fatty acid biosynthesis and insulin sensitivity.</text>
</comment>
<organism evidence="6 7">
    <name type="scientific">Thermococcus aggregans</name>
    <dbReference type="NCBI Taxonomy" id="110163"/>
    <lineage>
        <taxon>Archaea</taxon>
        <taxon>Methanobacteriati</taxon>
        <taxon>Methanobacteriota</taxon>
        <taxon>Thermococci</taxon>
        <taxon>Thermococcales</taxon>
        <taxon>Thermococcaceae</taxon>
        <taxon>Thermococcus</taxon>
    </lineage>
</organism>
<evidence type="ECO:0000313" key="6">
    <source>
        <dbReference type="EMBL" id="USS41112.1"/>
    </source>
</evidence>
<dbReference type="Gene3D" id="1.10.12.10">
    <property type="entry name" value="Lyase 2-enoyl-coa Hydratase, Chain A, domain 2"/>
    <property type="match status" value="1"/>
</dbReference>
<keyword evidence="2" id="KW-0809">Transit peptide</keyword>
<gene>
    <name evidence="6" type="ORF">NF865_02555</name>
</gene>
<dbReference type="SUPFAM" id="SSF52096">
    <property type="entry name" value="ClpP/crotonase"/>
    <property type="match status" value="1"/>
</dbReference>
<keyword evidence="1" id="KW-0276">Fatty acid metabolism</keyword>
<keyword evidence="7" id="KW-1185">Reference proteome</keyword>
<keyword evidence="3" id="KW-0443">Lipid metabolism</keyword>
<reference evidence="6" key="2">
    <citation type="submission" date="2022-06" db="EMBL/GenBank/DDBJ databases">
        <authorList>
            <person name="Park Y.-J."/>
        </authorList>
    </citation>
    <scope>NUCLEOTIDE SEQUENCE</scope>
    <source>
        <strain evidence="6">TY</strain>
    </source>
</reference>
<dbReference type="InterPro" id="IPR029045">
    <property type="entry name" value="ClpP/crotonase-like_dom_sf"/>
</dbReference>
<dbReference type="AlphaFoldDB" id="A0A9E7SPP8"/>
<reference evidence="6" key="1">
    <citation type="journal article" date="1998" name="Int. J. Syst. Bacteriol. 48 Pt">
        <title>Thermococcus guaymasensis sp. nov. and Thermococcus aggregans sp. nov., two novel thermophilic archaea isolated from the Guaymas Basin hydrothermal vent site.</title>
        <authorList>
            <person name="Canganella F."/>
            <person name="Jones W.J."/>
            <person name="Gambacorta A."/>
            <person name="Antranikian G."/>
        </authorList>
    </citation>
    <scope>NUCLEOTIDE SEQUENCE</scope>
    <source>
        <strain evidence="6">TY</strain>
    </source>
</reference>
<protein>
    <recommendedName>
        <fullName evidence="5">Enoyl-CoA hydratase domain-containing protein 3, mitochondrial</fullName>
    </recommendedName>
</protein>
<evidence type="ECO:0000256" key="4">
    <source>
        <dbReference type="ARBA" id="ARBA00037410"/>
    </source>
</evidence>
<evidence type="ECO:0000313" key="7">
    <source>
        <dbReference type="Proteomes" id="UP001055732"/>
    </source>
</evidence>
<name>A0A9E7SPP8_THEAG</name>
<sequence length="250" mass="28049">MENEVIYEEREEIGIITLNRPEKRNALSKSMLSQLADILHKIADERRVKVAIIKGAGKCFSSGHDLKEVLNSDLHDAEETFENIKRVMIAIREAPQPVIAQVHGYALAAGCQLVAACDLAVASEETKFALSGINVGLFCFTPTVFVSRNISAKRAFEMAFTGEMITAQEALEWGLVNKVVPKEKLEEETMALAKKLARHSLSVLETGKKFFYRQLDLDWENALEYATKTIILWSQTEEVKKGIMAFLEKK</sequence>
<dbReference type="EMBL" id="CP099582">
    <property type="protein sequence ID" value="USS41112.1"/>
    <property type="molecule type" value="Genomic_DNA"/>
</dbReference>
<dbReference type="Proteomes" id="UP001055732">
    <property type="component" value="Chromosome"/>
</dbReference>
<dbReference type="InterPro" id="IPR001753">
    <property type="entry name" value="Enoyl-CoA_hydra/iso"/>
</dbReference>
<evidence type="ECO:0000256" key="1">
    <source>
        <dbReference type="ARBA" id="ARBA00022832"/>
    </source>
</evidence>
<dbReference type="CDD" id="cd06558">
    <property type="entry name" value="crotonase-like"/>
    <property type="match status" value="1"/>
</dbReference>
<dbReference type="GO" id="GO:0006631">
    <property type="term" value="P:fatty acid metabolic process"/>
    <property type="evidence" value="ECO:0007669"/>
    <property type="project" value="UniProtKB-KW"/>
</dbReference>